<dbReference type="OrthoDB" id="5292736at2"/>
<dbReference type="InterPro" id="IPR042303">
    <property type="entry name" value="Malonyl_CoA_deC_C_sf"/>
</dbReference>
<evidence type="ECO:0000259" key="2">
    <source>
        <dbReference type="Pfam" id="PF05292"/>
    </source>
</evidence>
<dbReference type="InterPro" id="IPR038917">
    <property type="entry name" value="Malonyl_CoA_deC"/>
</dbReference>
<proteinExistence type="predicted"/>
<dbReference type="GO" id="GO:0050080">
    <property type="term" value="F:malonyl-CoA decarboxylase activity"/>
    <property type="evidence" value="ECO:0007669"/>
    <property type="project" value="InterPro"/>
</dbReference>
<evidence type="ECO:0000256" key="1">
    <source>
        <dbReference type="SAM" id="MobiDB-lite"/>
    </source>
</evidence>
<dbReference type="RefSeq" id="WP_129607189.1">
    <property type="nucleotide sequence ID" value="NZ_UWOC01000005.1"/>
</dbReference>
<dbReference type="Pfam" id="PF17408">
    <property type="entry name" value="MCD_N"/>
    <property type="match status" value="1"/>
</dbReference>
<feature type="domain" description="Malonyl-CoA decarboxylase C-terminal" evidence="2">
    <location>
        <begin position="168"/>
        <end position="413"/>
    </location>
</feature>
<evidence type="ECO:0000259" key="3">
    <source>
        <dbReference type="Pfam" id="PF17408"/>
    </source>
</evidence>
<feature type="domain" description="Malonyl-CoA decarboxylase N-terminal" evidence="3">
    <location>
        <begin position="82"/>
        <end position="165"/>
    </location>
</feature>
<protein>
    <recommendedName>
        <fullName evidence="6">MCD, Malonyl-CoA decarboxylase MCD</fullName>
    </recommendedName>
</protein>
<evidence type="ECO:0008006" key="6">
    <source>
        <dbReference type="Google" id="ProtNLM"/>
    </source>
</evidence>
<dbReference type="GO" id="GO:0006633">
    <property type="term" value="P:fatty acid biosynthetic process"/>
    <property type="evidence" value="ECO:0007669"/>
    <property type="project" value="InterPro"/>
</dbReference>
<accession>A0A3S4B1T1</accession>
<comment type="caution">
    <text evidence="4">The sequence shown here is derived from an EMBL/GenBank/DDBJ whole genome shotgun (WGS) entry which is preliminary data.</text>
</comment>
<reference evidence="5" key="1">
    <citation type="submission" date="2018-10" db="EMBL/GenBank/DDBJ databases">
        <authorList>
            <person name="Peiro R."/>
            <person name="Begona"/>
            <person name="Cbmso G."/>
            <person name="Lopez M."/>
            <person name="Gonzalez S."/>
            <person name="Sacristan E."/>
            <person name="Castillo E."/>
        </authorList>
    </citation>
    <scope>NUCLEOTIDE SEQUENCE [LARGE SCALE GENOMIC DNA]</scope>
</reference>
<dbReference type="PANTHER" id="PTHR28641">
    <property type="match status" value="1"/>
</dbReference>
<dbReference type="InterPro" id="IPR007956">
    <property type="entry name" value="Malonyl_CoA_deC_C"/>
</dbReference>
<feature type="compositionally biased region" description="Low complexity" evidence="1">
    <location>
        <begin position="483"/>
        <end position="501"/>
    </location>
</feature>
<sequence length="501" mass="55689">MNTSFFGELLQSISERGRGLLDRRREPPGQVHSDSLVDLCEALLSGRGEASGTALAREILQRYDELKTGPRIAFFEALATRFGPDRAKVDKAIKAFGDDPGDHTAHLLHLAAEPRRQELFRRLNLAPHGTASLVRMREHLLAAMARRSDLEPIDADFRHLFASWFNRGFLVLRRIDWSTPAAVLERIIRYEAVHQIRDWNDLRARIDPPDRRCYAFFHPALVDDPLIFVEVALVRDIPGAIGPILATEREPIDPERATTAVFYSISNCQRGLASVSFGSFLIKQVVAEISRDFPRLSTYVTLSPAPNFASWLKRERVAEAPLLGEADRVALARLDEDGWWENKATVEELRDPMLRAAGAYYMNGRDRRGRPIDSVARFHLGNGARLERLNWPADLSTRGREQSYGLMVNYLYDLGEIEKNHEAYAESRTVIAANAVRKLAKPSRALVSAVVGAASTEPKPAAKAAVKMIEKPAEKAATDPGEAPSAVAPARPAAETPVVAK</sequence>
<gene>
    <name evidence="4" type="ORF">RHODGE_RHODGE_00077</name>
</gene>
<dbReference type="Pfam" id="PF05292">
    <property type="entry name" value="MCD"/>
    <property type="match status" value="1"/>
</dbReference>
<dbReference type="PANTHER" id="PTHR28641:SF1">
    <property type="entry name" value="MALONYL-COA DECARBOXYLASE, MITOCHONDRIAL"/>
    <property type="match status" value="1"/>
</dbReference>
<dbReference type="InterPro" id="IPR038351">
    <property type="entry name" value="MCD_N_sf"/>
</dbReference>
<keyword evidence="5" id="KW-1185">Reference proteome</keyword>
<evidence type="ECO:0000313" key="4">
    <source>
        <dbReference type="EMBL" id="VCU06987.1"/>
    </source>
</evidence>
<dbReference type="Proteomes" id="UP000289200">
    <property type="component" value="Unassembled WGS sequence"/>
</dbReference>
<dbReference type="Gene3D" id="3.40.630.150">
    <property type="entry name" value="Malonyl-CoA decarboxylase, catalytic domain"/>
    <property type="match status" value="1"/>
</dbReference>
<dbReference type="InterPro" id="IPR035372">
    <property type="entry name" value="MCD_N"/>
</dbReference>
<dbReference type="AlphaFoldDB" id="A0A3S4B1T1"/>
<organism evidence="4 5">
    <name type="scientific">Rhodoplanes serenus</name>
    <dbReference type="NCBI Taxonomy" id="200615"/>
    <lineage>
        <taxon>Bacteria</taxon>
        <taxon>Pseudomonadati</taxon>
        <taxon>Pseudomonadota</taxon>
        <taxon>Alphaproteobacteria</taxon>
        <taxon>Hyphomicrobiales</taxon>
        <taxon>Nitrobacteraceae</taxon>
        <taxon>Rhodoplanes</taxon>
    </lineage>
</organism>
<evidence type="ECO:0000313" key="5">
    <source>
        <dbReference type="Proteomes" id="UP000289200"/>
    </source>
</evidence>
<dbReference type="Gene3D" id="1.20.140.90">
    <property type="entry name" value="Malonyl-CoA decarboxylase, oligemerization domain"/>
    <property type="match status" value="1"/>
</dbReference>
<name>A0A3S4B1T1_9BRAD</name>
<dbReference type="EMBL" id="UWOC01000005">
    <property type="protein sequence ID" value="VCU06987.1"/>
    <property type="molecule type" value="Genomic_DNA"/>
</dbReference>
<feature type="region of interest" description="Disordered" evidence="1">
    <location>
        <begin position="472"/>
        <end position="501"/>
    </location>
</feature>